<protein>
    <submittedName>
        <fullName evidence="1">Uncharacterized protein</fullName>
    </submittedName>
</protein>
<name>A0A8J1UUE1_OWEFU</name>
<dbReference type="Pfam" id="PF07690">
    <property type="entry name" value="MFS_1"/>
    <property type="match status" value="1"/>
</dbReference>
<dbReference type="GO" id="GO:0022857">
    <property type="term" value="F:transmembrane transporter activity"/>
    <property type="evidence" value="ECO:0007669"/>
    <property type="project" value="InterPro"/>
</dbReference>
<dbReference type="InterPro" id="IPR011701">
    <property type="entry name" value="MFS"/>
</dbReference>
<evidence type="ECO:0000313" key="1">
    <source>
        <dbReference type="EMBL" id="CAH1772266.1"/>
    </source>
</evidence>
<dbReference type="PANTHER" id="PTHR20765:SF1">
    <property type="entry name" value="EQUILIBRATIVE NUCLEOBASE TRANSPORTER 1"/>
    <property type="match status" value="1"/>
</dbReference>
<sequence length="602" mass="67259">MKCKLNYMNVARLIWTGLEIGLFCGISFGWSSWIHVFKDDGIFADICLTKYMKTRSNATYDGAPLTDARTDVTTLFDDDVSSRVNASDLENNAAIECRERNDMFSLVFTTMNVLTGILSIINGYIYDRFGTLVCRLLSLSMYGCALLTIAFSNQDVWTNYLLFPAFFFLQYGGLFLFVTSLQTSGLFPGSRSTILAAYNGLYDASASIAIVFKLQYENGIPLSSSLYVFLSVFLPITLLGTFIFQPRKHIHLDNNGRHPMAFTILQRMRVARYIATNVARDEEVQKSYSTDGTKDCAPSESRAELQGYTNKAFEAPNEANLSGRDIRPTESKTDDIKTISECRPKDLVIEDSTANSKEATTDCSSLPIKATSKNNTSDIETDRLSKILFSPLFLWNIWTFSVLNLRSQYFFVSFNSWITDLSAGDRNQVTLHTSVFTGTLAFGFLVSPLAGLFIDAWRKREDGGSPHTKYLRPYIYIFTTEAAMNVVLSICTMIPSLNAQYFTYIAFVTSRGFLYAVNAAFISEAFPQKHFGKLLSASFASSTAASALQHPIFIGAESLANGFLMMNGVLLALNLTLFGFPIYINRQLKTQKDPPNNEPSRN</sequence>
<dbReference type="Gene3D" id="1.20.1250.20">
    <property type="entry name" value="MFS general substrate transporter like domains"/>
    <property type="match status" value="2"/>
</dbReference>
<dbReference type="EMBL" id="CAIIXF020000001">
    <property type="protein sequence ID" value="CAH1772266.1"/>
    <property type="molecule type" value="Genomic_DNA"/>
</dbReference>
<dbReference type="InterPro" id="IPR027197">
    <property type="entry name" value="SLC43A3"/>
</dbReference>
<evidence type="ECO:0000313" key="2">
    <source>
        <dbReference type="Proteomes" id="UP000749559"/>
    </source>
</evidence>
<comment type="caution">
    <text evidence="1">The sequence shown here is derived from an EMBL/GenBank/DDBJ whole genome shotgun (WGS) entry which is preliminary data.</text>
</comment>
<dbReference type="InterPro" id="IPR036259">
    <property type="entry name" value="MFS_trans_sf"/>
</dbReference>
<keyword evidence="2" id="KW-1185">Reference proteome</keyword>
<gene>
    <name evidence="1" type="ORF">OFUS_LOCUS52</name>
</gene>
<proteinExistence type="predicted"/>
<reference evidence="1" key="1">
    <citation type="submission" date="2022-03" db="EMBL/GenBank/DDBJ databases">
        <authorList>
            <person name="Martin C."/>
        </authorList>
    </citation>
    <scope>NUCLEOTIDE SEQUENCE</scope>
</reference>
<dbReference type="SUPFAM" id="SSF103473">
    <property type="entry name" value="MFS general substrate transporter"/>
    <property type="match status" value="1"/>
</dbReference>
<accession>A0A8J1UUE1</accession>
<dbReference type="PANTHER" id="PTHR20765">
    <property type="entry name" value="SOLUTE CARRIER FAMILY 43 MEMBER 3-RELATED"/>
    <property type="match status" value="1"/>
</dbReference>
<dbReference type="AlphaFoldDB" id="A0A8J1UUE1"/>
<dbReference type="Proteomes" id="UP000749559">
    <property type="component" value="Unassembled WGS sequence"/>
</dbReference>
<dbReference type="OrthoDB" id="330047at2759"/>
<organism evidence="1 2">
    <name type="scientific">Owenia fusiformis</name>
    <name type="common">Polychaete worm</name>
    <dbReference type="NCBI Taxonomy" id="6347"/>
    <lineage>
        <taxon>Eukaryota</taxon>
        <taxon>Metazoa</taxon>
        <taxon>Spiralia</taxon>
        <taxon>Lophotrochozoa</taxon>
        <taxon>Annelida</taxon>
        <taxon>Polychaeta</taxon>
        <taxon>Sedentaria</taxon>
        <taxon>Canalipalpata</taxon>
        <taxon>Sabellida</taxon>
        <taxon>Oweniida</taxon>
        <taxon>Oweniidae</taxon>
        <taxon>Owenia</taxon>
    </lineage>
</organism>